<name>A0AAU7U498_9DEIO</name>
<dbReference type="Pfam" id="PF12867">
    <property type="entry name" value="DinB_2"/>
    <property type="match status" value="1"/>
</dbReference>
<reference evidence="2" key="1">
    <citation type="submission" date="2024-06" db="EMBL/GenBank/DDBJ databases">
        <title>Draft Genome Sequence of Deinococcus sonorensis Type Strain KR-87, a Biofilm Producing Representative of the Genus Deinococcus.</title>
        <authorList>
            <person name="Boren L.S."/>
            <person name="Grosso R.A."/>
            <person name="Hugenberg-Cox A.N."/>
            <person name="Hill J.T.E."/>
            <person name="Albert C.M."/>
            <person name="Tuohy J.M."/>
        </authorList>
    </citation>
    <scope>NUCLEOTIDE SEQUENCE</scope>
    <source>
        <strain evidence="2">KR-87</strain>
        <plasmid evidence="2">pDson04</plasmid>
    </source>
</reference>
<keyword evidence="2" id="KW-0614">Plasmid</keyword>
<dbReference type="EMBL" id="CP158296">
    <property type="protein sequence ID" value="XBV83278.1"/>
    <property type="molecule type" value="Genomic_DNA"/>
</dbReference>
<geneLocation type="plasmid" evidence="2">
    <name>pDson04</name>
</geneLocation>
<dbReference type="InterPro" id="IPR024775">
    <property type="entry name" value="DinB-like"/>
</dbReference>
<evidence type="ECO:0000259" key="1">
    <source>
        <dbReference type="Pfam" id="PF12867"/>
    </source>
</evidence>
<accession>A0AAU7U498</accession>
<sequence>MSEVTDPVVLDAYLPRTIFYNDQHQLDGAMADALQGLDHLQQWLHGVPESALHQPVAPGKWSPAEYADHLVRTNRMIRQRLQAHLDGEAHEQVGYGAVYPDGRVVAHSGTEPVPGQNREVLTRALARSHSEVMELISRYAVEGRLTEPCLPHQYFGTLNAEETAQLIAAHYRRHLAQLLPAAEPL</sequence>
<protein>
    <submittedName>
        <fullName evidence="2">DinB family protein</fullName>
    </submittedName>
</protein>
<proteinExistence type="predicted"/>
<evidence type="ECO:0000313" key="2">
    <source>
        <dbReference type="EMBL" id="XBV83278.1"/>
    </source>
</evidence>
<gene>
    <name evidence="2" type="ORF">ABOD76_00710</name>
</gene>
<dbReference type="AlphaFoldDB" id="A0AAU7U498"/>
<organism evidence="2">
    <name type="scientific">Deinococcus sonorensis KR-87</name>
    <dbReference type="NCBI Taxonomy" id="694439"/>
    <lineage>
        <taxon>Bacteria</taxon>
        <taxon>Thermotogati</taxon>
        <taxon>Deinococcota</taxon>
        <taxon>Deinococci</taxon>
        <taxon>Deinococcales</taxon>
        <taxon>Deinococcaceae</taxon>
        <taxon>Deinococcus</taxon>
    </lineage>
</organism>
<dbReference type="KEGG" id="dsc:ABOD76_00710"/>
<dbReference type="InterPro" id="IPR034660">
    <property type="entry name" value="DinB/YfiT-like"/>
</dbReference>
<dbReference type="RefSeq" id="WP_350240667.1">
    <property type="nucleotide sequence ID" value="NZ_CP158296.1"/>
</dbReference>
<dbReference type="SUPFAM" id="SSF109854">
    <property type="entry name" value="DinB/YfiT-like putative metalloenzymes"/>
    <property type="match status" value="1"/>
</dbReference>
<dbReference type="Gene3D" id="1.20.120.450">
    <property type="entry name" value="dinb family like domain"/>
    <property type="match status" value="1"/>
</dbReference>
<feature type="domain" description="DinB-like" evidence="1">
    <location>
        <begin position="38"/>
        <end position="178"/>
    </location>
</feature>